<feature type="non-terminal residue" evidence="2">
    <location>
        <position position="56"/>
    </location>
</feature>
<name>A0A392TVW9_9FABA</name>
<sequence>MVLQEEDDVETDEKPLQCKRKWTETDKDQLEPKRITTEAETCNTHSPKDNVTNTQA</sequence>
<proteinExistence type="predicted"/>
<feature type="compositionally biased region" description="Polar residues" evidence="1">
    <location>
        <begin position="38"/>
        <end position="56"/>
    </location>
</feature>
<evidence type="ECO:0000313" key="2">
    <source>
        <dbReference type="EMBL" id="MCI65099.1"/>
    </source>
</evidence>
<accession>A0A392TVW9</accession>
<protein>
    <submittedName>
        <fullName evidence="2">Uncharacterized protein</fullName>
    </submittedName>
</protein>
<dbReference type="Proteomes" id="UP000265520">
    <property type="component" value="Unassembled WGS sequence"/>
</dbReference>
<comment type="caution">
    <text evidence="2">The sequence shown here is derived from an EMBL/GenBank/DDBJ whole genome shotgun (WGS) entry which is preliminary data.</text>
</comment>
<evidence type="ECO:0000256" key="1">
    <source>
        <dbReference type="SAM" id="MobiDB-lite"/>
    </source>
</evidence>
<feature type="compositionally biased region" description="Basic and acidic residues" evidence="1">
    <location>
        <begin position="23"/>
        <end position="37"/>
    </location>
</feature>
<dbReference type="EMBL" id="LXQA010669497">
    <property type="protein sequence ID" value="MCI65099.1"/>
    <property type="molecule type" value="Genomic_DNA"/>
</dbReference>
<dbReference type="AlphaFoldDB" id="A0A392TVW9"/>
<keyword evidence="3" id="KW-1185">Reference proteome</keyword>
<organism evidence="2 3">
    <name type="scientific">Trifolium medium</name>
    <dbReference type="NCBI Taxonomy" id="97028"/>
    <lineage>
        <taxon>Eukaryota</taxon>
        <taxon>Viridiplantae</taxon>
        <taxon>Streptophyta</taxon>
        <taxon>Embryophyta</taxon>
        <taxon>Tracheophyta</taxon>
        <taxon>Spermatophyta</taxon>
        <taxon>Magnoliopsida</taxon>
        <taxon>eudicotyledons</taxon>
        <taxon>Gunneridae</taxon>
        <taxon>Pentapetalae</taxon>
        <taxon>rosids</taxon>
        <taxon>fabids</taxon>
        <taxon>Fabales</taxon>
        <taxon>Fabaceae</taxon>
        <taxon>Papilionoideae</taxon>
        <taxon>50 kb inversion clade</taxon>
        <taxon>NPAAA clade</taxon>
        <taxon>Hologalegina</taxon>
        <taxon>IRL clade</taxon>
        <taxon>Trifolieae</taxon>
        <taxon>Trifolium</taxon>
    </lineage>
</organism>
<feature type="region of interest" description="Disordered" evidence="1">
    <location>
        <begin position="23"/>
        <end position="56"/>
    </location>
</feature>
<evidence type="ECO:0000313" key="3">
    <source>
        <dbReference type="Proteomes" id="UP000265520"/>
    </source>
</evidence>
<reference evidence="2 3" key="1">
    <citation type="journal article" date="2018" name="Front. Plant Sci.">
        <title>Red Clover (Trifolium pratense) and Zigzag Clover (T. medium) - A Picture of Genomic Similarities and Differences.</title>
        <authorList>
            <person name="Dluhosova J."/>
            <person name="Istvanek J."/>
            <person name="Nedelnik J."/>
            <person name="Repkova J."/>
        </authorList>
    </citation>
    <scope>NUCLEOTIDE SEQUENCE [LARGE SCALE GENOMIC DNA]</scope>
    <source>
        <strain evidence="3">cv. 10/8</strain>
        <tissue evidence="2">Leaf</tissue>
    </source>
</reference>